<comment type="caution">
    <text evidence="1">The sequence shown here is derived from an EMBL/GenBank/DDBJ whole genome shotgun (WGS) entry which is preliminary data.</text>
</comment>
<reference evidence="1 2" key="1">
    <citation type="submission" date="2020-03" db="EMBL/GenBank/DDBJ databases">
        <title>Genome sequence of strain Massilia sp. TW-1.</title>
        <authorList>
            <person name="Chaudhary D.K."/>
        </authorList>
    </citation>
    <scope>NUCLEOTIDE SEQUENCE [LARGE SCALE GENOMIC DNA]</scope>
    <source>
        <strain evidence="1 2">TW-1</strain>
    </source>
</reference>
<name>A0ABX0PIB0_9BURK</name>
<gene>
    <name evidence="1" type="ORF">HAV22_26460</name>
</gene>
<dbReference type="Proteomes" id="UP000716322">
    <property type="component" value="Unassembled WGS sequence"/>
</dbReference>
<evidence type="ECO:0000313" key="1">
    <source>
        <dbReference type="EMBL" id="NIA57171.1"/>
    </source>
</evidence>
<organism evidence="1 2">
    <name type="scientific">Telluria antibiotica</name>
    <dbReference type="NCBI Taxonomy" id="2717319"/>
    <lineage>
        <taxon>Bacteria</taxon>
        <taxon>Pseudomonadati</taxon>
        <taxon>Pseudomonadota</taxon>
        <taxon>Betaproteobacteria</taxon>
        <taxon>Burkholderiales</taxon>
        <taxon>Oxalobacteraceae</taxon>
        <taxon>Telluria group</taxon>
        <taxon>Telluria</taxon>
    </lineage>
</organism>
<accession>A0ABX0PIB0</accession>
<evidence type="ECO:0000313" key="2">
    <source>
        <dbReference type="Proteomes" id="UP000716322"/>
    </source>
</evidence>
<protein>
    <submittedName>
        <fullName evidence="1">Uncharacterized protein</fullName>
    </submittedName>
</protein>
<keyword evidence="2" id="KW-1185">Reference proteome</keyword>
<dbReference type="EMBL" id="JAAQOM010000020">
    <property type="protein sequence ID" value="NIA57171.1"/>
    <property type="molecule type" value="Genomic_DNA"/>
</dbReference>
<sequence>MQAAAARADWNRVETQVRALIPALHALAQQGPWTAAERTALERVRTQHVAAATAAAVATCALESRLEHMRANKEGWVAYAMYSETELDPIQE</sequence>
<proteinExistence type="predicted"/>